<reference evidence="1 2" key="1">
    <citation type="journal article" date="2012" name="J. Bacteriol.">
        <title>Draft Genome Sequence of the Purple Photosynthetic Bacterium Phaeospirillum molischianum DSM120, a Particularly Versatile Bacterium.</title>
        <authorList>
            <person name="Duquesne K."/>
            <person name="Prima V."/>
            <person name="Ji B."/>
            <person name="Rouy Z."/>
            <person name="Medigue C."/>
            <person name="Talla E."/>
            <person name="Sturgis J.N."/>
        </authorList>
    </citation>
    <scope>NUCLEOTIDE SEQUENCE [LARGE SCALE GENOMIC DNA]</scope>
    <source>
        <strain evidence="2">DSM120</strain>
    </source>
</reference>
<dbReference type="EMBL" id="CAHP01000060">
    <property type="protein sequence ID" value="CCG43250.1"/>
    <property type="molecule type" value="Genomic_DNA"/>
</dbReference>
<name>H8FY12_MAGML</name>
<protein>
    <submittedName>
        <fullName evidence="1">Uncharacterized protein</fullName>
    </submittedName>
</protein>
<proteinExistence type="predicted"/>
<gene>
    <name evidence="1" type="ORF">PHAMO_80041</name>
</gene>
<evidence type="ECO:0000313" key="2">
    <source>
        <dbReference type="Proteomes" id="UP000004169"/>
    </source>
</evidence>
<accession>H8FY12</accession>
<sequence>MTKQQERDLIAAQLQGRPVQKIATGKSGLDGEQRFKLKCAIHGDEWAAKRVAGRSVLTPQACHP</sequence>
<dbReference type="STRING" id="1150626.PHAMO_80041"/>
<evidence type="ECO:0000313" key="1">
    <source>
        <dbReference type="EMBL" id="CCG43250.1"/>
    </source>
</evidence>
<keyword evidence="2" id="KW-1185">Reference proteome</keyword>
<dbReference type="AlphaFoldDB" id="H8FY12"/>
<organism evidence="1 2">
    <name type="scientific">Magnetospirillum molischianum DSM 120</name>
    <dbReference type="NCBI Taxonomy" id="1150626"/>
    <lineage>
        <taxon>Bacteria</taxon>
        <taxon>Pseudomonadati</taxon>
        <taxon>Pseudomonadota</taxon>
        <taxon>Alphaproteobacteria</taxon>
        <taxon>Rhodospirillales</taxon>
        <taxon>Rhodospirillaceae</taxon>
        <taxon>Magnetospirillum</taxon>
    </lineage>
</organism>
<dbReference type="RefSeq" id="WP_002731305.1">
    <property type="nucleotide sequence ID" value="NZ_CAHP01000060.1"/>
</dbReference>
<comment type="caution">
    <text evidence="1">The sequence shown here is derived from an EMBL/GenBank/DDBJ whole genome shotgun (WGS) entry which is preliminary data.</text>
</comment>
<dbReference type="Proteomes" id="UP000004169">
    <property type="component" value="Unassembled WGS sequence"/>
</dbReference>